<keyword evidence="3" id="KW-1185">Reference proteome</keyword>
<dbReference type="EMBL" id="CP065425">
    <property type="protein sequence ID" value="QQZ07863.1"/>
    <property type="molecule type" value="Genomic_DNA"/>
</dbReference>
<organism evidence="2 3">
    <name type="scientific">Heyndrickxia vini</name>
    <dbReference type="NCBI Taxonomy" id="1476025"/>
    <lineage>
        <taxon>Bacteria</taxon>
        <taxon>Bacillati</taxon>
        <taxon>Bacillota</taxon>
        <taxon>Bacilli</taxon>
        <taxon>Bacillales</taxon>
        <taxon>Bacillaceae</taxon>
        <taxon>Heyndrickxia</taxon>
    </lineage>
</organism>
<evidence type="ECO:0000313" key="2">
    <source>
        <dbReference type="EMBL" id="QQZ07863.1"/>
    </source>
</evidence>
<feature type="transmembrane region" description="Helical" evidence="1">
    <location>
        <begin position="133"/>
        <end position="152"/>
    </location>
</feature>
<dbReference type="PANTHER" id="PTHR37422:SF13">
    <property type="entry name" value="LIPOPOLYSACCHARIDE BIOSYNTHESIS PROTEIN PA4999-RELATED"/>
    <property type="match status" value="1"/>
</dbReference>
<evidence type="ECO:0008006" key="4">
    <source>
        <dbReference type="Google" id="ProtNLM"/>
    </source>
</evidence>
<proteinExistence type="predicted"/>
<feature type="transmembrane region" description="Helical" evidence="1">
    <location>
        <begin position="102"/>
        <end position="121"/>
    </location>
</feature>
<keyword evidence="1" id="KW-0812">Transmembrane</keyword>
<dbReference type="Proteomes" id="UP000595691">
    <property type="component" value="Chromosome"/>
</dbReference>
<dbReference type="PANTHER" id="PTHR37422">
    <property type="entry name" value="TEICHURONIC ACID BIOSYNTHESIS PROTEIN TUAE"/>
    <property type="match status" value="1"/>
</dbReference>
<evidence type="ECO:0000313" key="3">
    <source>
        <dbReference type="Proteomes" id="UP000595691"/>
    </source>
</evidence>
<keyword evidence="1" id="KW-0472">Membrane</keyword>
<sequence>MASACYFLFISNIPIKKRVITLLLCLIAGTFLLFYLGNTPLIANLLNERLGMQNYDTERFSTQKAAFEAGFSNLIGMGPGQSDENLEMSTHSLYARLFAENGLIGFLSFFVFFILSMLQALKRTLRSSYQVRGLYSIIFASLVGLIFNSLFIDTLHWRHFWLLLALAWCAEEEINEGMPEPIKIKGR</sequence>
<protein>
    <recommendedName>
        <fullName evidence="4">Polymerase</fullName>
    </recommendedName>
</protein>
<gene>
    <name evidence="2" type="ORF">I5776_12255</name>
</gene>
<keyword evidence="1" id="KW-1133">Transmembrane helix</keyword>
<evidence type="ECO:0000256" key="1">
    <source>
        <dbReference type="SAM" id="Phobius"/>
    </source>
</evidence>
<dbReference type="InterPro" id="IPR051533">
    <property type="entry name" value="WaaL-like"/>
</dbReference>
<accession>A0ABX7DWJ1</accession>
<name>A0ABX7DWJ1_9BACI</name>
<feature type="transmembrane region" description="Helical" evidence="1">
    <location>
        <begin position="19"/>
        <end position="37"/>
    </location>
</feature>
<reference evidence="2 3" key="1">
    <citation type="submission" date="2020-11" db="EMBL/GenBank/DDBJ databases">
        <title>Taxonomic evaluation of the Bacillus sporothermodurans group of bacteria based on whole genome sequences.</title>
        <authorList>
            <person name="Fiedler G."/>
            <person name="Herbstmann A.-D."/>
            <person name="Doll E."/>
            <person name="Wenning M."/>
            <person name="Brinks E."/>
            <person name="Kabisch J."/>
            <person name="Breitenwieser F."/>
            <person name="Lappann M."/>
            <person name="Boehnlein C."/>
            <person name="Franz C."/>
        </authorList>
    </citation>
    <scope>NUCLEOTIDE SEQUENCE [LARGE SCALE GENOMIC DNA]</scope>
    <source>
        <strain evidence="2 3">JCM 19841</strain>
    </source>
</reference>